<accession>A0A953JCF2</accession>
<feature type="compositionally biased region" description="Pro residues" evidence="1">
    <location>
        <begin position="289"/>
        <end position="305"/>
    </location>
</feature>
<dbReference type="AlphaFoldDB" id="A0A953JCF2"/>
<dbReference type="InterPro" id="IPR001119">
    <property type="entry name" value="SLH_dom"/>
</dbReference>
<organism evidence="3 4">
    <name type="scientific">Candidatus Nitrobium versatile</name>
    <dbReference type="NCBI Taxonomy" id="2884831"/>
    <lineage>
        <taxon>Bacteria</taxon>
        <taxon>Pseudomonadati</taxon>
        <taxon>Nitrospirota</taxon>
        <taxon>Nitrospiria</taxon>
        <taxon>Nitrospirales</taxon>
        <taxon>Nitrospiraceae</taxon>
        <taxon>Candidatus Nitrobium</taxon>
    </lineage>
</organism>
<proteinExistence type="predicted"/>
<feature type="domain" description="SLH" evidence="2">
    <location>
        <begin position="428"/>
        <end position="482"/>
    </location>
</feature>
<dbReference type="PANTHER" id="PTHR43308:SF5">
    <property type="entry name" value="S-LAYER PROTEIN _ PEPTIDOGLYCAN ENDO-BETA-N-ACETYLGLUCOSAMINIDASE"/>
    <property type="match status" value="1"/>
</dbReference>
<gene>
    <name evidence="3" type="ORF">K8I29_07545</name>
</gene>
<dbReference type="Proteomes" id="UP000705867">
    <property type="component" value="Unassembled WGS sequence"/>
</dbReference>
<evidence type="ECO:0000256" key="1">
    <source>
        <dbReference type="SAM" id="MobiDB-lite"/>
    </source>
</evidence>
<protein>
    <submittedName>
        <fullName evidence="3">S-layer homology domain-containing protein</fullName>
    </submittedName>
</protein>
<dbReference type="PROSITE" id="PS51272">
    <property type="entry name" value="SLH"/>
    <property type="match status" value="2"/>
</dbReference>
<evidence type="ECO:0000259" key="2">
    <source>
        <dbReference type="PROSITE" id="PS51272"/>
    </source>
</evidence>
<dbReference type="Pfam" id="PF00395">
    <property type="entry name" value="SLH"/>
    <property type="match status" value="2"/>
</dbReference>
<evidence type="ECO:0000313" key="4">
    <source>
        <dbReference type="Proteomes" id="UP000705867"/>
    </source>
</evidence>
<dbReference type="EMBL" id="JAIOIV010000063">
    <property type="protein sequence ID" value="MBZ0156055.1"/>
    <property type="molecule type" value="Genomic_DNA"/>
</dbReference>
<sequence>VQNTKSGSEYGDTGAACLRMTWGTGDNSEIMYNTFIVNASDSYNGTGVNSWGRALFVGLPDASLKADIHDNVIIATNNDGKGKAAGIAIVTNNLSPDLKFRNNRVESNWANVLLADDYGHADGYARFIDNTFVKRDNYSNYKTVRSQYSSLPSTGVFTGNTMENGASMENIDLEFSGTGKKDIFVYWHLGVTVKNSSGTALSGASVSVKDSTGKVVYSGQTGSNGSITTDVLQFEAGNLSGSTVVSREVKTTKTPYTITVSKDGLTAAKSVTVNANMTVDMTLGAANPDPTPAPTPTPTPTPTPAPGATFADVPSSYWAASYINAIYEKGLTQGCGNGNYCPDDYLTRGQIGTFLTRAKYGENFTYTTTPYFSDVPSDNGYFKYIQKFRDDRITWTDGVYGVNDLVSKGVMAVFIIRAKYGENFTYTTTPYFSDVPSSNFYFKYVQKLKDDGITKATGTFGVDLHITRADMAVFLSRAFLGM</sequence>
<evidence type="ECO:0000313" key="3">
    <source>
        <dbReference type="EMBL" id="MBZ0156055.1"/>
    </source>
</evidence>
<feature type="non-terminal residue" evidence="3">
    <location>
        <position position="1"/>
    </location>
</feature>
<feature type="domain" description="SLH" evidence="2">
    <location>
        <begin position="306"/>
        <end position="369"/>
    </location>
</feature>
<dbReference type="InterPro" id="IPR051465">
    <property type="entry name" value="Cell_Envelope_Struct_Comp"/>
</dbReference>
<reference evidence="3" key="1">
    <citation type="journal article" date="2021" name="bioRxiv">
        <title>Unraveling nitrogen, sulfur and carbon metabolic pathways and microbial community transcriptional responses to substrate deprivation and toxicity stresses in a bioreactor mimicking anoxic brackish coastal sediment conditions.</title>
        <authorList>
            <person name="Martins P.D."/>
            <person name="Echeveste M.J."/>
            <person name="Arshad A."/>
            <person name="Kurth J."/>
            <person name="Ouboter H."/>
            <person name="Jetten M.S.M."/>
            <person name="Welte C.U."/>
        </authorList>
    </citation>
    <scope>NUCLEOTIDE SEQUENCE</scope>
    <source>
        <strain evidence="3">MAG_39</strain>
    </source>
</reference>
<name>A0A953JCF2_9BACT</name>
<reference evidence="3" key="2">
    <citation type="submission" date="2021-08" db="EMBL/GenBank/DDBJ databases">
        <authorList>
            <person name="Dalcin Martins P."/>
        </authorList>
    </citation>
    <scope>NUCLEOTIDE SEQUENCE</scope>
    <source>
        <strain evidence="3">MAG_39</strain>
    </source>
</reference>
<dbReference type="PANTHER" id="PTHR43308">
    <property type="entry name" value="OUTER MEMBRANE PROTEIN ALPHA-RELATED"/>
    <property type="match status" value="1"/>
</dbReference>
<feature type="region of interest" description="Disordered" evidence="1">
    <location>
        <begin position="285"/>
        <end position="308"/>
    </location>
</feature>
<comment type="caution">
    <text evidence="3">The sequence shown here is derived from an EMBL/GenBank/DDBJ whole genome shotgun (WGS) entry which is preliminary data.</text>
</comment>